<dbReference type="Proteomes" id="UP000594263">
    <property type="component" value="Unplaced"/>
</dbReference>
<evidence type="ECO:0000313" key="2">
    <source>
        <dbReference type="EnsemblPlants" id="Kaladp0015s0061.1.v1.1"/>
    </source>
</evidence>
<dbReference type="EnsemblPlants" id="Kaladp0015s0061.1.v1.1">
    <property type="protein sequence ID" value="Kaladp0015s0061.1.v1.1"/>
    <property type="gene ID" value="Kaladp0015s0061.v1.1"/>
</dbReference>
<dbReference type="PANTHER" id="PTHR34554">
    <property type="entry name" value="RGS1-HXK1-INTERACTING PROTEIN 1"/>
    <property type="match status" value="1"/>
</dbReference>
<dbReference type="AlphaFoldDB" id="A0A7N0SZ23"/>
<dbReference type="PANTHER" id="PTHR34554:SF1">
    <property type="entry name" value="ALANINE-TRNA LIGASE"/>
    <property type="match status" value="1"/>
</dbReference>
<sequence>MATVTEESSQSQADGKPNLSQSYLLDEATPWIDYAVQQAKMTQIAVQEAIDSFMYASRSRLTRFTETGSAHFHQTVDSLRDLKLEYDAYEDLVFRKIKEGVLIASEHPLITCGVAGGLGVVALKRPRRFLYYGTMRLLMNEESMVARADSKVKALKQSFDLLKAEGEKLEKRAMQAEEEIRRGQTKLRQAGKQIQGVIRSAYKIERRAAGLKDICGELPNREASRFISQVSKLASEAKREKNALTKEVTKISNYGISV</sequence>
<proteinExistence type="predicted"/>
<organism evidence="2 3">
    <name type="scientific">Kalanchoe fedtschenkoi</name>
    <name type="common">Lavender scallops</name>
    <name type="synonym">South American air plant</name>
    <dbReference type="NCBI Taxonomy" id="63787"/>
    <lineage>
        <taxon>Eukaryota</taxon>
        <taxon>Viridiplantae</taxon>
        <taxon>Streptophyta</taxon>
        <taxon>Embryophyta</taxon>
        <taxon>Tracheophyta</taxon>
        <taxon>Spermatophyta</taxon>
        <taxon>Magnoliopsida</taxon>
        <taxon>eudicotyledons</taxon>
        <taxon>Gunneridae</taxon>
        <taxon>Pentapetalae</taxon>
        <taxon>Saxifragales</taxon>
        <taxon>Crassulaceae</taxon>
        <taxon>Kalanchoe</taxon>
    </lineage>
</organism>
<feature type="coiled-coil region" evidence="1">
    <location>
        <begin position="145"/>
        <end position="193"/>
    </location>
</feature>
<reference evidence="2" key="1">
    <citation type="submission" date="2021-01" db="UniProtKB">
        <authorList>
            <consortium name="EnsemblPlants"/>
        </authorList>
    </citation>
    <scope>IDENTIFICATION</scope>
</reference>
<dbReference type="OMA" id="KEYSTHE"/>
<evidence type="ECO:0000256" key="1">
    <source>
        <dbReference type="SAM" id="Coils"/>
    </source>
</evidence>
<keyword evidence="3" id="KW-1185">Reference proteome</keyword>
<accession>A0A7N0SZ23</accession>
<dbReference type="Gramene" id="Kaladp0015s0061.1.v1.1">
    <property type="protein sequence ID" value="Kaladp0015s0061.1.v1.1"/>
    <property type="gene ID" value="Kaladp0015s0061.v1.1"/>
</dbReference>
<dbReference type="InterPro" id="IPR053284">
    <property type="entry name" value="RGS1-HXK1_interactor"/>
</dbReference>
<name>A0A7N0SZ23_KALFE</name>
<keyword evidence="1" id="KW-0175">Coiled coil</keyword>
<evidence type="ECO:0000313" key="3">
    <source>
        <dbReference type="Proteomes" id="UP000594263"/>
    </source>
</evidence>
<protein>
    <submittedName>
        <fullName evidence="2">Uncharacterized protein</fullName>
    </submittedName>
</protein>